<evidence type="ECO:0000256" key="5">
    <source>
        <dbReference type="ARBA" id="ARBA00023155"/>
    </source>
</evidence>
<evidence type="ECO:0000256" key="11">
    <source>
        <dbReference type="SAM" id="MobiDB-lite"/>
    </source>
</evidence>
<dbReference type="InterPro" id="IPR051300">
    <property type="entry name" value="HMX_Homeobox_TF"/>
</dbReference>
<dbReference type="GO" id="GO:0005634">
    <property type="term" value="C:nucleus"/>
    <property type="evidence" value="ECO:0007669"/>
    <property type="project" value="UniProtKB-SubCell"/>
</dbReference>
<reference evidence="13 14" key="1">
    <citation type="journal article" date="2018" name="Nat. Ecol. Evol.">
        <title>Shark genomes provide insights into elasmobranch evolution and the origin of vertebrates.</title>
        <authorList>
            <person name="Hara Y"/>
            <person name="Yamaguchi K"/>
            <person name="Onimaru K"/>
            <person name="Kadota M"/>
            <person name="Koyanagi M"/>
            <person name="Keeley SD"/>
            <person name="Tatsumi K"/>
            <person name="Tanaka K"/>
            <person name="Motone F"/>
            <person name="Kageyama Y"/>
            <person name="Nozu R"/>
            <person name="Adachi N"/>
            <person name="Nishimura O"/>
            <person name="Nakagawa R"/>
            <person name="Tanegashima C"/>
            <person name="Kiyatake I"/>
            <person name="Matsumoto R"/>
            <person name="Murakumo K"/>
            <person name="Nishida K"/>
            <person name="Terakita A"/>
            <person name="Kuratani S"/>
            <person name="Sato K"/>
            <person name="Hyodo S Kuraku.S."/>
        </authorList>
    </citation>
    <scope>NUCLEOTIDE SEQUENCE [LARGE SCALE GENOMIC DNA]</scope>
</reference>
<evidence type="ECO:0000313" key="13">
    <source>
        <dbReference type="EMBL" id="GCC24755.1"/>
    </source>
</evidence>
<dbReference type="CDD" id="cd00086">
    <property type="entry name" value="homeodomain"/>
    <property type="match status" value="1"/>
</dbReference>
<protein>
    <recommendedName>
        <fullName evidence="12">Homeobox domain-containing protein</fullName>
    </recommendedName>
</protein>
<organism evidence="13 14">
    <name type="scientific">Chiloscyllium punctatum</name>
    <name type="common">Brownbanded bambooshark</name>
    <name type="synonym">Hemiscyllium punctatum</name>
    <dbReference type="NCBI Taxonomy" id="137246"/>
    <lineage>
        <taxon>Eukaryota</taxon>
        <taxon>Metazoa</taxon>
        <taxon>Chordata</taxon>
        <taxon>Craniata</taxon>
        <taxon>Vertebrata</taxon>
        <taxon>Chondrichthyes</taxon>
        <taxon>Elasmobranchii</taxon>
        <taxon>Galeomorphii</taxon>
        <taxon>Galeoidea</taxon>
        <taxon>Orectolobiformes</taxon>
        <taxon>Hemiscylliidae</taxon>
        <taxon>Chiloscyllium</taxon>
    </lineage>
</organism>
<evidence type="ECO:0000256" key="8">
    <source>
        <dbReference type="ARBA" id="ARBA00038165"/>
    </source>
</evidence>
<dbReference type="SUPFAM" id="SSF46689">
    <property type="entry name" value="Homeodomain-like"/>
    <property type="match status" value="1"/>
</dbReference>
<comment type="similarity">
    <text evidence="8">Belongs to the HMX homeobox family.</text>
</comment>
<keyword evidence="5 9" id="KW-0371">Homeobox</keyword>
<keyword evidence="7 9" id="KW-0539">Nucleus</keyword>
<dbReference type="PROSITE" id="PS00027">
    <property type="entry name" value="HOMEOBOX_1"/>
    <property type="match status" value="1"/>
</dbReference>
<keyword evidence="4 9" id="KW-0238">DNA-binding</keyword>
<dbReference type="PANTHER" id="PTHR46110:SF3">
    <property type="entry name" value="HOMEOBOX PROTEIN HMX"/>
    <property type="match status" value="1"/>
</dbReference>
<evidence type="ECO:0000256" key="1">
    <source>
        <dbReference type="ARBA" id="ARBA00004123"/>
    </source>
</evidence>
<feature type="region of interest" description="Disordered" evidence="11">
    <location>
        <begin position="84"/>
        <end position="110"/>
    </location>
</feature>
<dbReference type="SMART" id="SM00389">
    <property type="entry name" value="HOX"/>
    <property type="match status" value="1"/>
</dbReference>
<evidence type="ECO:0000313" key="14">
    <source>
        <dbReference type="Proteomes" id="UP000287033"/>
    </source>
</evidence>
<dbReference type="InterPro" id="IPR017970">
    <property type="entry name" value="Homeobox_CS"/>
</dbReference>
<dbReference type="Pfam" id="PF00046">
    <property type="entry name" value="Homeodomain"/>
    <property type="match status" value="1"/>
</dbReference>
<proteinExistence type="inferred from homology"/>
<keyword evidence="6" id="KW-0804">Transcription</keyword>
<dbReference type="GO" id="GO:0000981">
    <property type="term" value="F:DNA-binding transcription factor activity, RNA polymerase II-specific"/>
    <property type="evidence" value="ECO:0007669"/>
    <property type="project" value="InterPro"/>
</dbReference>
<dbReference type="PANTHER" id="PTHR46110">
    <property type="entry name" value="HOMEOBOX PROTEIN HMX"/>
    <property type="match status" value="1"/>
</dbReference>
<sequence>MKFGTFIYEGRTQKVVFGNGSCLSMEQSRAAELSTPAAFSISRILGEAGRMRPRPGDNEETAARYQDNPPHNNSYVHSEMVEEETAEGGRMATSCEPGSQQKARSRRERRKKARTVFSQTQLFQLQCTFDLKRYLSSAERAGLAAALHLTETQVKIWFQNRRNKWKRQLANELELAQLDPESQVLDPFMSVYDRESVLPAWGDLMPPPSPLYTSICVPYYRALLPHSGPFLSCATLDNYRII</sequence>
<dbReference type="OMA" id="CVPYYRA"/>
<evidence type="ECO:0000259" key="12">
    <source>
        <dbReference type="PROSITE" id="PS50071"/>
    </source>
</evidence>
<accession>A0A401S2U9</accession>
<name>A0A401S2U9_CHIPU</name>
<feature type="domain" description="Homeobox" evidence="12">
    <location>
        <begin position="108"/>
        <end position="168"/>
    </location>
</feature>
<dbReference type="InterPro" id="IPR009057">
    <property type="entry name" value="Homeodomain-like_sf"/>
</dbReference>
<dbReference type="InterPro" id="IPR020479">
    <property type="entry name" value="HD_metazoa"/>
</dbReference>
<dbReference type="FunFam" id="1.10.10.60:FF:000053">
    <property type="entry name" value="H6 family homeobox 2"/>
    <property type="match status" value="1"/>
</dbReference>
<evidence type="ECO:0000256" key="4">
    <source>
        <dbReference type="ARBA" id="ARBA00023125"/>
    </source>
</evidence>
<evidence type="ECO:0000256" key="7">
    <source>
        <dbReference type="ARBA" id="ARBA00023242"/>
    </source>
</evidence>
<keyword evidence="14" id="KW-1185">Reference proteome</keyword>
<keyword evidence="2" id="KW-0217">Developmental protein</keyword>
<dbReference type="EMBL" id="BEZZ01000065">
    <property type="protein sequence ID" value="GCC24755.1"/>
    <property type="molecule type" value="Genomic_DNA"/>
</dbReference>
<dbReference type="GO" id="GO:0000977">
    <property type="term" value="F:RNA polymerase II transcription regulatory region sequence-specific DNA binding"/>
    <property type="evidence" value="ECO:0007669"/>
    <property type="project" value="TreeGrafter"/>
</dbReference>
<dbReference type="AlphaFoldDB" id="A0A401S2U9"/>
<evidence type="ECO:0000256" key="10">
    <source>
        <dbReference type="RuleBase" id="RU000682"/>
    </source>
</evidence>
<feature type="DNA-binding region" description="Homeobox" evidence="9">
    <location>
        <begin position="110"/>
        <end position="169"/>
    </location>
</feature>
<dbReference type="InterPro" id="IPR001356">
    <property type="entry name" value="HD"/>
</dbReference>
<dbReference type="PRINTS" id="PR00024">
    <property type="entry name" value="HOMEOBOX"/>
</dbReference>
<keyword evidence="3" id="KW-0805">Transcription regulation</keyword>
<gene>
    <name evidence="13" type="ORF">chiPu_0003157</name>
</gene>
<evidence type="ECO:0000256" key="3">
    <source>
        <dbReference type="ARBA" id="ARBA00023015"/>
    </source>
</evidence>
<feature type="region of interest" description="Disordered" evidence="11">
    <location>
        <begin position="49"/>
        <end position="72"/>
    </location>
</feature>
<comment type="caution">
    <text evidence="13">The sequence shown here is derived from an EMBL/GenBank/DDBJ whole genome shotgun (WGS) entry which is preliminary data.</text>
</comment>
<dbReference type="PROSITE" id="PS50071">
    <property type="entry name" value="HOMEOBOX_2"/>
    <property type="match status" value="1"/>
</dbReference>
<comment type="subcellular location">
    <subcellularLocation>
        <location evidence="1 9 10">Nucleus</location>
    </subcellularLocation>
</comment>
<dbReference type="OrthoDB" id="6159439at2759"/>
<evidence type="ECO:0000256" key="6">
    <source>
        <dbReference type="ARBA" id="ARBA00023163"/>
    </source>
</evidence>
<dbReference type="STRING" id="137246.A0A401S2U9"/>
<dbReference type="Proteomes" id="UP000287033">
    <property type="component" value="Unassembled WGS sequence"/>
</dbReference>
<evidence type="ECO:0000256" key="2">
    <source>
        <dbReference type="ARBA" id="ARBA00022473"/>
    </source>
</evidence>
<evidence type="ECO:0000256" key="9">
    <source>
        <dbReference type="PROSITE-ProRule" id="PRU00108"/>
    </source>
</evidence>
<dbReference type="Gene3D" id="1.10.10.60">
    <property type="entry name" value="Homeodomain-like"/>
    <property type="match status" value="1"/>
</dbReference>